<feature type="compositionally biased region" description="Acidic residues" evidence="1">
    <location>
        <begin position="15"/>
        <end position="30"/>
    </location>
</feature>
<organism evidence="2 3">
    <name type="scientific">Dorea longicatena</name>
    <dbReference type="NCBI Taxonomy" id="88431"/>
    <lineage>
        <taxon>Bacteria</taxon>
        <taxon>Bacillati</taxon>
        <taxon>Bacillota</taxon>
        <taxon>Clostridia</taxon>
        <taxon>Lachnospirales</taxon>
        <taxon>Lachnospiraceae</taxon>
        <taxon>Dorea</taxon>
    </lineage>
</organism>
<sequence>MEDNKNMEVVADQNEGYEFDEGIEPTPEEIAEAKKQAEQEV</sequence>
<name>A0A174JKF9_9FIRM</name>
<feature type="region of interest" description="Disordered" evidence="1">
    <location>
        <begin position="1"/>
        <end position="41"/>
    </location>
</feature>
<dbReference type="EMBL" id="CZAY01000001">
    <property type="protein sequence ID" value="CUP00212.1"/>
    <property type="molecule type" value="Genomic_DNA"/>
</dbReference>
<protein>
    <submittedName>
        <fullName evidence="2">Uncharacterized protein</fullName>
    </submittedName>
</protein>
<dbReference type="AlphaFoldDB" id="A0A174JKF9"/>
<proteinExistence type="predicted"/>
<accession>A0A174JKF9</accession>
<dbReference type="GeneID" id="96227511"/>
<gene>
    <name evidence="2" type="ORF">ERS852526_00200</name>
</gene>
<reference evidence="2 3" key="1">
    <citation type="submission" date="2015-09" db="EMBL/GenBank/DDBJ databases">
        <authorList>
            <consortium name="Pathogen Informatics"/>
        </authorList>
    </citation>
    <scope>NUCLEOTIDE SEQUENCE [LARGE SCALE GENOMIC DNA]</scope>
    <source>
        <strain evidence="2 3">2789STDY5834914</strain>
    </source>
</reference>
<feature type="compositionally biased region" description="Basic and acidic residues" evidence="1">
    <location>
        <begin position="31"/>
        <end position="41"/>
    </location>
</feature>
<evidence type="ECO:0000313" key="3">
    <source>
        <dbReference type="Proteomes" id="UP000095485"/>
    </source>
</evidence>
<evidence type="ECO:0000313" key="2">
    <source>
        <dbReference type="EMBL" id="CUP00212.1"/>
    </source>
</evidence>
<dbReference type="RefSeq" id="WP_262568813.1">
    <property type="nucleotide sequence ID" value="NZ_CZAY01000001.1"/>
</dbReference>
<evidence type="ECO:0000256" key="1">
    <source>
        <dbReference type="SAM" id="MobiDB-lite"/>
    </source>
</evidence>
<dbReference type="Proteomes" id="UP000095485">
    <property type="component" value="Unassembled WGS sequence"/>
</dbReference>